<dbReference type="PANTHER" id="PTHR45958:SF5">
    <property type="entry name" value="RING-TYPE E3 UBIQUITIN TRANSFERASE"/>
    <property type="match status" value="1"/>
</dbReference>
<evidence type="ECO:0000313" key="2">
    <source>
        <dbReference type="Proteomes" id="UP001163823"/>
    </source>
</evidence>
<evidence type="ECO:0000313" key="1">
    <source>
        <dbReference type="EMBL" id="KAJ7952547.1"/>
    </source>
</evidence>
<keyword evidence="2" id="KW-1185">Reference proteome</keyword>
<proteinExistence type="predicted"/>
<dbReference type="InterPro" id="IPR052608">
    <property type="entry name" value="U-box_domain_protein"/>
</dbReference>
<organism evidence="1 2">
    <name type="scientific">Quillaja saponaria</name>
    <name type="common">Soap bark tree</name>
    <dbReference type="NCBI Taxonomy" id="32244"/>
    <lineage>
        <taxon>Eukaryota</taxon>
        <taxon>Viridiplantae</taxon>
        <taxon>Streptophyta</taxon>
        <taxon>Embryophyta</taxon>
        <taxon>Tracheophyta</taxon>
        <taxon>Spermatophyta</taxon>
        <taxon>Magnoliopsida</taxon>
        <taxon>eudicotyledons</taxon>
        <taxon>Gunneridae</taxon>
        <taxon>Pentapetalae</taxon>
        <taxon>rosids</taxon>
        <taxon>fabids</taxon>
        <taxon>Fabales</taxon>
        <taxon>Quillajaceae</taxon>
        <taxon>Quillaja</taxon>
    </lineage>
</organism>
<dbReference type="Proteomes" id="UP001163823">
    <property type="component" value="Chromosome 10"/>
</dbReference>
<reference evidence="1" key="1">
    <citation type="journal article" date="2023" name="Science">
        <title>Elucidation of the pathway for biosynthesis of saponin adjuvants from the soapbark tree.</title>
        <authorList>
            <person name="Reed J."/>
            <person name="Orme A."/>
            <person name="El-Demerdash A."/>
            <person name="Owen C."/>
            <person name="Martin L.B.B."/>
            <person name="Misra R.C."/>
            <person name="Kikuchi S."/>
            <person name="Rejzek M."/>
            <person name="Martin A.C."/>
            <person name="Harkess A."/>
            <person name="Leebens-Mack J."/>
            <person name="Louveau T."/>
            <person name="Stephenson M.J."/>
            <person name="Osbourn A."/>
        </authorList>
    </citation>
    <scope>NUCLEOTIDE SEQUENCE</scope>
    <source>
        <strain evidence="1">S10</strain>
    </source>
</reference>
<accession>A0AAD7L7F6</accession>
<dbReference type="GO" id="GO:0016740">
    <property type="term" value="F:transferase activity"/>
    <property type="evidence" value="ECO:0007669"/>
    <property type="project" value="UniProtKB-KW"/>
</dbReference>
<dbReference type="KEGG" id="qsa:O6P43_024377"/>
<dbReference type="EMBL" id="JARAOO010000010">
    <property type="protein sequence ID" value="KAJ7952547.1"/>
    <property type="molecule type" value="Genomic_DNA"/>
</dbReference>
<keyword evidence="1" id="KW-0808">Transferase</keyword>
<name>A0AAD7L7F6_QUISA</name>
<dbReference type="InterPro" id="IPR016024">
    <property type="entry name" value="ARM-type_fold"/>
</dbReference>
<gene>
    <name evidence="1" type="ORF">O6P43_024377</name>
</gene>
<sequence>MTRKTNIEILEITLLGSPSPRLQEKALHALERIFRLVEFKQMYGASAQMPLVDLTQRGTGSMKSLAARVLAHLNVIHDQSSYF</sequence>
<protein>
    <submittedName>
        <fullName evidence="1">RING-type E3 ubiquitin transferase</fullName>
    </submittedName>
</protein>
<comment type="caution">
    <text evidence="1">The sequence shown here is derived from an EMBL/GenBank/DDBJ whole genome shotgun (WGS) entry which is preliminary data.</text>
</comment>
<dbReference type="PANTHER" id="PTHR45958">
    <property type="entry name" value="RING-TYPE E3 UBIQUITIN TRANSFERASE"/>
    <property type="match status" value="1"/>
</dbReference>
<dbReference type="AlphaFoldDB" id="A0AAD7L7F6"/>
<dbReference type="SUPFAM" id="SSF48371">
    <property type="entry name" value="ARM repeat"/>
    <property type="match status" value="1"/>
</dbReference>